<feature type="region of interest" description="Disordered" evidence="1">
    <location>
        <begin position="1"/>
        <end position="48"/>
    </location>
</feature>
<feature type="compositionally biased region" description="Basic and acidic residues" evidence="1">
    <location>
        <begin position="1"/>
        <end position="11"/>
    </location>
</feature>
<gene>
    <name evidence="2" type="ORF">Adt_13562</name>
</gene>
<comment type="caution">
    <text evidence="2">The sequence shown here is derived from an EMBL/GenBank/DDBJ whole genome shotgun (WGS) entry which is preliminary data.</text>
</comment>
<keyword evidence="3" id="KW-1185">Reference proteome</keyword>
<dbReference type="EMBL" id="JBFOLK010000004">
    <property type="protein sequence ID" value="KAL2517315.1"/>
    <property type="molecule type" value="Genomic_DNA"/>
</dbReference>
<reference evidence="3" key="1">
    <citation type="submission" date="2024-07" db="EMBL/GenBank/DDBJ databases">
        <title>Two chromosome-level genome assemblies of Korean endemic species Abeliophyllum distichum and Forsythia ovata (Oleaceae).</title>
        <authorList>
            <person name="Jang H."/>
        </authorList>
    </citation>
    <scope>NUCLEOTIDE SEQUENCE [LARGE SCALE GENOMIC DNA]</scope>
</reference>
<organism evidence="2 3">
    <name type="scientific">Abeliophyllum distichum</name>
    <dbReference type="NCBI Taxonomy" id="126358"/>
    <lineage>
        <taxon>Eukaryota</taxon>
        <taxon>Viridiplantae</taxon>
        <taxon>Streptophyta</taxon>
        <taxon>Embryophyta</taxon>
        <taxon>Tracheophyta</taxon>
        <taxon>Spermatophyta</taxon>
        <taxon>Magnoliopsida</taxon>
        <taxon>eudicotyledons</taxon>
        <taxon>Gunneridae</taxon>
        <taxon>Pentapetalae</taxon>
        <taxon>asterids</taxon>
        <taxon>lamiids</taxon>
        <taxon>Lamiales</taxon>
        <taxon>Oleaceae</taxon>
        <taxon>Forsythieae</taxon>
        <taxon>Abeliophyllum</taxon>
    </lineage>
</organism>
<evidence type="ECO:0000313" key="2">
    <source>
        <dbReference type="EMBL" id="KAL2517315.1"/>
    </source>
</evidence>
<feature type="compositionally biased region" description="Polar residues" evidence="1">
    <location>
        <begin position="12"/>
        <end position="25"/>
    </location>
</feature>
<dbReference type="Proteomes" id="UP001604336">
    <property type="component" value="Unassembled WGS sequence"/>
</dbReference>
<evidence type="ECO:0000256" key="1">
    <source>
        <dbReference type="SAM" id="MobiDB-lite"/>
    </source>
</evidence>
<evidence type="ECO:0000313" key="3">
    <source>
        <dbReference type="Proteomes" id="UP001604336"/>
    </source>
</evidence>
<proteinExistence type="predicted"/>
<accession>A0ABD1TX59</accession>
<dbReference type="AlphaFoldDB" id="A0ABD1TX59"/>
<protein>
    <submittedName>
        <fullName evidence="2">Uncharacterized protein</fullName>
    </submittedName>
</protein>
<name>A0ABD1TX59_9LAMI</name>
<sequence>MQMRDQHEPSDVQRNGSTMNISGLHSSDKRKCSSSSAKGKKKLDSRSAISESIEKLVTVGNELIAAHLKVNLGPPSFDECMDELQSFGLVEGDKNFHLFALSFFDKARYRTSCSGSRAPQMKMKFLKFNYKSWCLKNAAAAFDD</sequence>